<comment type="similarity">
    <text evidence="8 10">Belongs to the adenylosuccinate synthetase family.</text>
</comment>
<comment type="catalytic activity">
    <reaction evidence="8 10">
        <text>IMP + L-aspartate + GTP = N(6)-(1,2-dicarboxyethyl)-AMP + GDP + phosphate + 2 H(+)</text>
        <dbReference type="Rhea" id="RHEA:15753"/>
        <dbReference type="ChEBI" id="CHEBI:15378"/>
        <dbReference type="ChEBI" id="CHEBI:29991"/>
        <dbReference type="ChEBI" id="CHEBI:37565"/>
        <dbReference type="ChEBI" id="CHEBI:43474"/>
        <dbReference type="ChEBI" id="CHEBI:57567"/>
        <dbReference type="ChEBI" id="CHEBI:58053"/>
        <dbReference type="ChEBI" id="CHEBI:58189"/>
        <dbReference type="EC" id="6.3.4.4"/>
    </reaction>
</comment>
<dbReference type="GO" id="GO:0044208">
    <property type="term" value="P:'de novo' AMP biosynthetic process"/>
    <property type="evidence" value="ECO:0007669"/>
    <property type="project" value="UniProtKB-UniRule"/>
</dbReference>
<organism evidence="11 12">
    <name type="scientific">Candidatus Taenaricola geysiri</name>
    <dbReference type="NCBI Taxonomy" id="1974752"/>
    <lineage>
        <taxon>Bacteria</taxon>
        <taxon>Pseudomonadati</taxon>
        <taxon>Candidatus Omnitrophota</taxon>
        <taxon>Candidatus Taenaricola</taxon>
    </lineage>
</organism>
<evidence type="ECO:0000256" key="8">
    <source>
        <dbReference type="HAMAP-Rule" id="MF_00011"/>
    </source>
</evidence>
<dbReference type="AlphaFoldDB" id="A0A2J0LNK9"/>
<feature type="binding site" description="in other chain" evidence="8">
    <location>
        <position position="129"/>
    </location>
    <ligand>
        <name>IMP</name>
        <dbReference type="ChEBI" id="CHEBI:58053"/>
        <note>ligand shared between dimeric partners</note>
    </ligand>
</feature>
<sequence length="424" mass="47299">MPNIILVGTQWGDEGKGKIIDMITQDVDYVVRFQGGNNAGHTVVVDGRQFILHLVPSGILHEDKICVIGNGVVVDPEVLIEEIKSLKKKGIKVDTNLLISDQAHIIFPYHKMMDKLREAQKGKGKIGTTGRGIGPCYTDKASRCGIRLADLFNDSVFHDKLKENIDEKNTIFCKVYGCDGFSFDEVYKQYKKYRQYLKKHICNCSQVLNDAIAIGKSILFEGAQGTFLDIDHGTYPFVTSSNSTAGGAVIGTGVGPKRIDKVIGVAKAYTTRVGEGPFPTEFSSVMMEKIRTKGKEFGATTGRPRRCGWFDAVLVKYSVRLNSIDEIVITKLDVLDECKKIKICVGYRIGKRLIRYFPSDIGSLWRCKPVYEELPGWYQDTTRITKYENLPQKALKYLNRISELIGAGISIVSVGSDRKQAFKV</sequence>
<dbReference type="SMART" id="SM00788">
    <property type="entry name" value="Adenylsucc_synt"/>
    <property type="match status" value="1"/>
</dbReference>
<dbReference type="InterPro" id="IPR001114">
    <property type="entry name" value="Adenylosuccinate_synthetase"/>
</dbReference>
<dbReference type="InterPro" id="IPR042111">
    <property type="entry name" value="Adenylosuccinate_synth_dom3"/>
</dbReference>
<dbReference type="Pfam" id="PF00709">
    <property type="entry name" value="Adenylsucc_synt"/>
    <property type="match status" value="1"/>
</dbReference>
<dbReference type="SUPFAM" id="SSF52540">
    <property type="entry name" value="P-loop containing nucleoside triphosphate hydrolases"/>
    <property type="match status" value="1"/>
</dbReference>
<dbReference type="GO" id="GO:0046040">
    <property type="term" value="P:IMP metabolic process"/>
    <property type="evidence" value="ECO:0007669"/>
    <property type="project" value="TreeGrafter"/>
</dbReference>
<dbReference type="GO" id="GO:0000287">
    <property type="term" value="F:magnesium ion binding"/>
    <property type="evidence" value="ECO:0007669"/>
    <property type="project" value="UniProtKB-UniRule"/>
</dbReference>
<keyword evidence="4 8" id="KW-0547">Nucleotide-binding</keyword>
<dbReference type="InterPro" id="IPR027417">
    <property type="entry name" value="P-loop_NTPase"/>
</dbReference>
<name>A0A2J0LNK9_9BACT</name>
<dbReference type="Gene3D" id="3.40.440.10">
    <property type="entry name" value="Adenylosuccinate Synthetase, subunit A, domain 1"/>
    <property type="match status" value="1"/>
</dbReference>
<comment type="cofactor">
    <cofactor evidence="8">
        <name>Mg(2+)</name>
        <dbReference type="ChEBI" id="CHEBI:18420"/>
    </cofactor>
    <text evidence="8">Binds 1 Mg(2+) ion per subunit.</text>
</comment>
<dbReference type="HAMAP" id="MF_00011">
    <property type="entry name" value="Adenylosucc_synth"/>
    <property type="match status" value="1"/>
</dbReference>
<comment type="subunit">
    <text evidence="1 8">Homodimer.</text>
</comment>
<comment type="subcellular location">
    <subcellularLocation>
        <location evidence="8">Cytoplasm</location>
    </subcellularLocation>
</comment>
<feature type="binding site" evidence="8">
    <location>
        <begin position="299"/>
        <end position="305"/>
    </location>
    <ligand>
        <name>substrate</name>
    </ligand>
</feature>
<evidence type="ECO:0000256" key="6">
    <source>
        <dbReference type="ARBA" id="ARBA00022842"/>
    </source>
</evidence>
<reference evidence="11 12" key="1">
    <citation type="submission" date="2017-09" db="EMBL/GenBank/DDBJ databases">
        <title>Depth-based differentiation of microbial function through sediment-hosted aquifers and enrichment of novel symbionts in the deep terrestrial subsurface.</title>
        <authorList>
            <person name="Probst A.J."/>
            <person name="Ladd B."/>
            <person name="Jarett J.K."/>
            <person name="Geller-Mcgrath D.E."/>
            <person name="Sieber C.M."/>
            <person name="Emerson J.B."/>
            <person name="Anantharaman K."/>
            <person name="Thomas B.C."/>
            <person name="Malmstrom R."/>
            <person name="Stieglmeier M."/>
            <person name="Klingl A."/>
            <person name="Woyke T."/>
            <person name="Ryan C.M."/>
            <person name="Banfield J.F."/>
        </authorList>
    </citation>
    <scope>NUCLEOTIDE SEQUENCE [LARGE SCALE GENOMIC DNA]</scope>
    <source>
        <strain evidence="11">CG12_big_fil_rev_8_21_14_0_65_43_15</strain>
    </source>
</reference>
<evidence type="ECO:0000256" key="7">
    <source>
        <dbReference type="ARBA" id="ARBA00023134"/>
    </source>
</evidence>
<feature type="binding site" description="in other chain" evidence="8">
    <location>
        <begin position="38"/>
        <end position="41"/>
    </location>
    <ligand>
        <name>IMP</name>
        <dbReference type="ChEBI" id="CHEBI:58053"/>
        <note>ligand shared between dimeric partners</note>
    </ligand>
</feature>
<dbReference type="PROSITE" id="PS01266">
    <property type="entry name" value="ADENYLOSUCCIN_SYN_1"/>
    <property type="match status" value="1"/>
</dbReference>
<keyword evidence="2 8" id="KW-0436">Ligase</keyword>
<dbReference type="GO" id="GO:0004019">
    <property type="term" value="F:adenylosuccinate synthase activity"/>
    <property type="evidence" value="ECO:0007669"/>
    <property type="project" value="UniProtKB-UniRule"/>
</dbReference>
<keyword evidence="7 8" id="KW-0342">GTP-binding</keyword>
<feature type="binding site" evidence="8">
    <location>
        <begin position="331"/>
        <end position="333"/>
    </location>
    <ligand>
        <name>GTP</name>
        <dbReference type="ChEBI" id="CHEBI:37565"/>
    </ligand>
</feature>
<keyword evidence="6 8" id="KW-0460">Magnesium</keyword>
<evidence type="ECO:0000313" key="12">
    <source>
        <dbReference type="Proteomes" id="UP000231267"/>
    </source>
</evidence>
<evidence type="ECO:0000256" key="10">
    <source>
        <dbReference type="RuleBase" id="RU000520"/>
    </source>
</evidence>
<dbReference type="CDD" id="cd03108">
    <property type="entry name" value="AdSS"/>
    <property type="match status" value="1"/>
</dbReference>
<feature type="binding site" description="in other chain" evidence="8">
    <location>
        <position position="239"/>
    </location>
    <ligand>
        <name>IMP</name>
        <dbReference type="ChEBI" id="CHEBI:58053"/>
        <note>ligand shared between dimeric partners</note>
    </ligand>
</feature>
<dbReference type="PANTHER" id="PTHR11846:SF0">
    <property type="entry name" value="ADENYLOSUCCINATE SYNTHETASE"/>
    <property type="match status" value="1"/>
</dbReference>
<evidence type="ECO:0000256" key="1">
    <source>
        <dbReference type="ARBA" id="ARBA00011738"/>
    </source>
</evidence>
<dbReference type="NCBIfam" id="TIGR00184">
    <property type="entry name" value="purA"/>
    <property type="match status" value="1"/>
</dbReference>
<dbReference type="Proteomes" id="UP000231267">
    <property type="component" value="Unassembled WGS sequence"/>
</dbReference>
<feature type="binding site" evidence="8">
    <location>
        <position position="13"/>
    </location>
    <ligand>
        <name>Mg(2+)</name>
        <dbReference type="ChEBI" id="CHEBI:18420"/>
    </ligand>
</feature>
<dbReference type="InterPro" id="IPR042110">
    <property type="entry name" value="Adenylosuccinate_synth_dom2"/>
</dbReference>
<dbReference type="FunFam" id="3.90.170.10:FF:000001">
    <property type="entry name" value="Adenylosuccinate synthetase"/>
    <property type="match status" value="1"/>
</dbReference>
<feature type="binding site" evidence="8">
    <location>
        <begin position="40"/>
        <end position="42"/>
    </location>
    <ligand>
        <name>GTP</name>
        <dbReference type="ChEBI" id="CHEBI:37565"/>
    </ligand>
</feature>
<feature type="binding site" description="in other chain" evidence="8">
    <location>
        <begin position="13"/>
        <end position="16"/>
    </location>
    <ligand>
        <name>IMP</name>
        <dbReference type="ChEBI" id="CHEBI:58053"/>
        <note>ligand shared between dimeric partners</note>
    </ligand>
</feature>
<dbReference type="EC" id="6.3.4.4" evidence="8 10"/>
<accession>A0A2J0LNK9</accession>
<dbReference type="PANTHER" id="PTHR11846">
    <property type="entry name" value="ADENYLOSUCCINATE SYNTHETASE"/>
    <property type="match status" value="1"/>
</dbReference>
<dbReference type="FunFam" id="1.10.300.10:FF:000001">
    <property type="entry name" value="Adenylosuccinate synthetase"/>
    <property type="match status" value="1"/>
</dbReference>
<dbReference type="Gene3D" id="3.90.170.10">
    <property type="entry name" value="Adenylosuccinate Synthetase, subunit A, domain 3"/>
    <property type="match status" value="1"/>
</dbReference>
<dbReference type="EMBL" id="PFGP01000093">
    <property type="protein sequence ID" value="PIW66326.1"/>
    <property type="molecule type" value="Genomic_DNA"/>
</dbReference>
<dbReference type="PROSITE" id="PS00513">
    <property type="entry name" value="ADENYLOSUCCIN_SYN_2"/>
    <property type="match status" value="1"/>
</dbReference>
<evidence type="ECO:0000256" key="2">
    <source>
        <dbReference type="ARBA" id="ARBA00022598"/>
    </source>
</evidence>
<evidence type="ECO:0000256" key="4">
    <source>
        <dbReference type="ARBA" id="ARBA00022741"/>
    </source>
</evidence>
<feature type="active site" description="Proton acceptor" evidence="8">
    <location>
        <position position="13"/>
    </location>
</feature>
<protein>
    <recommendedName>
        <fullName evidence="8 10">Adenylosuccinate synthetase</fullName>
        <shortName evidence="8">AMPSase</shortName>
        <shortName evidence="8">AdSS</shortName>
        <ecNumber evidence="8 10">6.3.4.4</ecNumber>
    </recommendedName>
    <alternativeName>
        <fullName evidence="8">IMP--aspartate ligase</fullName>
    </alternativeName>
</protein>
<dbReference type="InterPro" id="IPR018220">
    <property type="entry name" value="Adenylosuccin_syn_GTP-bd"/>
</dbReference>
<proteinExistence type="inferred from homology"/>
<evidence type="ECO:0000256" key="9">
    <source>
        <dbReference type="PROSITE-ProRule" id="PRU10134"/>
    </source>
</evidence>
<dbReference type="Gene3D" id="1.10.300.10">
    <property type="entry name" value="Adenylosuccinate Synthetase, subunit A, domain 2"/>
    <property type="match status" value="1"/>
</dbReference>
<dbReference type="InterPro" id="IPR042109">
    <property type="entry name" value="Adenylosuccinate_synth_dom1"/>
</dbReference>
<evidence type="ECO:0000256" key="5">
    <source>
        <dbReference type="ARBA" id="ARBA00022755"/>
    </source>
</evidence>
<comment type="caution">
    <text evidence="11">The sequence shown here is derived from an EMBL/GenBank/DDBJ whole genome shotgun (WGS) entry which is preliminary data.</text>
</comment>
<feature type="active site" evidence="9">
    <location>
        <position position="140"/>
    </location>
</feature>
<dbReference type="GO" id="GO:0005525">
    <property type="term" value="F:GTP binding"/>
    <property type="evidence" value="ECO:0007669"/>
    <property type="project" value="UniProtKB-UniRule"/>
</dbReference>
<feature type="binding site" description="in other chain" evidence="8">
    <location>
        <position position="224"/>
    </location>
    <ligand>
        <name>IMP</name>
        <dbReference type="ChEBI" id="CHEBI:58053"/>
        <note>ligand shared between dimeric partners</note>
    </ligand>
</feature>
<keyword evidence="3 8" id="KW-0479">Metal-binding</keyword>
<keyword evidence="5 8" id="KW-0658">Purine biosynthesis</keyword>
<evidence type="ECO:0000313" key="11">
    <source>
        <dbReference type="EMBL" id="PIW66326.1"/>
    </source>
</evidence>
<dbReference type="NCBIfam" id="NF002223">
    <property type="entry name" value="PRK01117.1"/>
    <property type="match status" value="1"/>
</dbReference>
<keyword evidence="8" id="KW-0963">Cytoplasm</keyword>
<dbReference type="InterPro" id="IPR033128">
    <property type="entry name" value="Adenylosuccin_syn_Lys_AS"/>
</dbReference>
<feature type="binding site" evidence="8">
    <location>
        <position position="143"/>
    </location>
    <ligand>
        <name>IMP</name>
        <dbReference type="ChEBI" id="CHEBI:58053"/>
        <note>ligand shared between dimeric partners</note>
    </ligand>
</feature>
<feature type="binding site" evidence="8">
    <location>
        <position position="305"/>
    </location>
    <ligand>
        <name>GTP</name>
        <dbReference type="ChEBI" id="CHEBI:37565"/>
    </ligand>
</feature>
<dbReference type="GO" id="GO:0005737">
    <property type="term" value="C:cytoplasm"/>
    <property type="evidence" value="ECO:0007669"/>
    <property type="project" value="UniProtKB-SubCell"/>
</dbReference>
<comment type="function">
    <text evidence="8">Plays an important role in the de novo pathway of purine nucleotide biosynthesis. Catalyzes the first committed step in the biosynthesis of AMP from IMP.</text>
</comment>
<feature type="binding site" description="in other chain" evidence="8">
    <location>
        <position position="303"/>
    </location>
    <ligand>
        <name>IMP</name>
        <dbReference type="ChEBI" id="CHEBI:58053"/>
        <note>ligand shared between dimeric partners</note>
    </ligand>
</feature>
<feature type="active site" description="Proton donor" evidence="8">
    <location>
        <position position="41"/>
    </location>
</feature>
<comment type="pathway">
    <text evidence="8 10">Purine metabolism; AMP biosynthesis via de novo pathway; AMP from IMP: step 1/2.</text>
</comment>
<evidence type="ECO:0000256" key="3">
    <source>
        <dbReference type="ARBA" id="ARBA00022723"/>
    </source>
</evidence>
<feature type="binding site" evidence="8">
    <location>
        <begin position="413"/>
        <end position="415"/>
    </location>
    <ligand>
        <name>GTP</name>
        <dbReference type="ChEBI" id="CHEBI:37565"/>
    </ligand>
</feature>
<feature type="binding site" evidence="8">
    <location>
        <begin position="12"/>
        <end position="18"/>
    </location>
    <ligand>
        <name>GTP</name>
        <dbReference type="ChEBI" id="CHEBI:37565"/>
    </ligand>
</feature>
<feature type="binding site" evidence="8">
    <location>
        <position position="40"/>
    </location>
    <ligand>
        <name>Mg(2+)</name>
        <dbReference type="ChEBI" id="CHEBI:18420"/>
    </ligand>
</feature>
<gene>
    <name evidence="8" type="primary">purA</name>
    <name evidence="11" type="ORF">COW11_03900</name>
</gene>
<dbReference type="UniPathway" id="UPA00075">
    <property type="reaction ID" value="UER00335"/>
</dbReference>